<gene>
    <name evidence="2" type="ORF">HNR02_001907</name>
</gene>
<dbReference type="InterPro" id="IPR002052">
    <property type="entry name" value="DNA_methylase_N6_adenine_CS"/>
</dbReference>
<dbReference type="AlphaFoldDB" id="A0A853B171"/>
<keyword evidence="2" id="KW-0808">Transferase</keyword>
<dbReference type="CDD" id="cd02440">
    <property type="entry name" value="AdoMet_MTases"/>
    <property type="match status" value="1"/>
</dbReference>
<dbReference type="GO" id="GO:0036009">
    <property type="term" value="F:protein-glutamine N-methyltransferase activity"/>
    <property type="evidence" value="ECO:0007669"/>
    <property type="project" value="TreeGrafter"/>
</dbReference>
<dbReference type="SUPFAM" id="SSF53335">
    <property type="entry name" value="S-adenosyl-L-methionine-dependent methyltransferases"/>
    <property type="match status" value="1"/>
</dbReference>
<dbReference type="Gene3D" id="3.40.50.150">
    <property type="entry name" value="Vaccinia Virus protein VP39"/>
    <property type="match status" value="1"/>
</dbReference>
<dbReference type="InterPro" id="IPR007848">
    <property type="entry name" value="Small_mtfrase_dom"/>
</dbReference>
<dbReference type="PROSITE" id="PS00092">
    <property type="entry name" value="N6_MTASE"/>
    <property type="match status" value="1"/>
</dbReference>
<organism evidence="2 3">
    <name type="scientific">Amycolatopsis endophytica</name>
    <dbReference type="NCBI Taxonomy" id="860233"/>
    <lineage>
        <taxon>Bacteria</taxon>
        <taxon>Bacillati</taxon>
        <taxon>Actinomycetota</taxon>
        <taxon>Actinomycetes</taxon>
        <taxon>Pseudonocardiales</taxon>
        <taxon>Pseudonocardiaceae</taxon>
        <taxon>Amycolatopsis</taxon>
    </lineage>
</organism>
<accession>A0A853B171</accession>
<evidence type="ECO:0000313" key="3">
    <source>
        <dbReference type="Proteomes" id="UP000549616"/>
    </source>
</evidence>
<dbReference type="Proteomes" id="UP000549616">
    <property type="component" value="Unassembled WGS sequence"/>
</dbReference>
<feature type="domain" description="Methyltransferase small" evidence="1">
    <location>
        <begin position="130"/>
        <end position="271"/>
    </location>
</feature>
<dbReference type="InterPro" id="IPR029063">
    <property type="entry name" value="SAM-dependent_MTases_sf"/>
</dbReference>
<dbReference type="EMBL" id="JACCFK010000001">
    <property type="protein sequence ID" value="NYI88584.1"/>
    <property type="molecule type" value="Genomic_DNA"/>
</dbReference>
<keyword evidence="2" id="KW-0489">Methyltransferase</keyword>
<evidence type="ECO:0000313" key="2">
    <source>
        <dbReference type="EMBL" id="NYI88584.1"/>
    </source>
</evidence>
<proteinExistence type="predicted"/>
<evidence type="ECO:0000259" key="1">
    <source>
        <dbReference type="Pfam" id="PF05175"/>
    </source>
</evidence>
<dbReference type="InterPro" id="IPR050320">
    <property type="entry name" value="N5-glutamine_MTase"/>
</dbReference>
<reference evidence="2 3" key="1">
    <citation type="submission" date="2020-07" db="EMBL/GenBank/DDBJ databases">
        <title>Sequencing the genomes of 1000 actinobacteria strains.</title>
        <authorList>
            <person name="Klenk H.-P."/>
        </authorList>
    </citation>
    <scope>NUCLEOTIDE SEQUENCE [LARGE SCALE GENOMIC DNA]</scope>
    <source>
        <strain evidence="2 3">DSM 104006</strain>
    </source>
</reference>
<comment type="caution">
    <text evidence="2">The sequence shown here is derived from an EMBL/GenBank/DDBJ whole genome shotgun (WGS) entry which is preliminary data.</text>
</comment>
<name>A0A853B171_9PSEU</name>
<dbReference type="RefSeq" id="WP_312860959.1">
    <property type="nucleotide sequence ID" value="NZ_JACCFK010000001.1"/>
</dbReference>
<dbReference type="Pfam" id="PF05175">
    <property type="entry name" value="MTS"/>
    <property type="match status" value="1"/>
</dbReference>
<dbReference type="PANTHER" id="PTHR18895:SF74">
    <property type="entry name" value="MTRF1L RELEASE FACTOR GLUTAMINE METHYLTRANSFERASE"/>
    <property type="match status" value="1"/>
</dbReference>
<dbReference type="GO" id="GO:0003676">
    <property type="term" value="F:nucleic acid binding"/>
    <property type="evidence" value="ECO:0007669"/>
    <property type="project" value="InterPro"/>
</dbReference>
<protein>
    <submittedName>
        <fullName evidence="2">Methylase of polypeptide subunit release factors</fullName>
    </submittedName>
</protein>
<dbReference type="GO" id="GO:0032259">
    <property type="term" value="P:methylation"/>
    <property type="evidence" value="ECO:0007669"/>
    <property type="project" value="UniProtKB-KW"/>
</dbReference>
<dbReference type="PANTHER" id="PTHR18895">
    <property type="entry name" value="HEMK METHYLTRANSFERASE"/>
    <property type="match status" value="1"/>
</dbReference>
<keyword evidence="3" id="KW-1185">Reference proteome</keyword>
<sequence length="323" mass="35219">MEPRIEIVGADLRPDMAVRLASQGVGLLWRDDFPAARRLLAAMSRRLASRPADFYRYRQSRRNRARVLGMLLVEIGPDLRIDLPRAPDVRAAVEEAHGRPGRTPLTELLGMLSAHEWRVKGVPVEALGARIHPHYGVFAPTRQDYVDLVAAAPLPDVRLAFDIGTGTGVLAAILARRGVPLVVATDISPAAVACARDNLRRLAPRAEVLETDLFPAGRADLLVCNPPWLPGSAHSSLDAAVFDPRSRMLTGFLAGAAEHLAEGGEAWLVLSDLAELLGLRTREDLLTRFAAAGLTVADRLDAPPRRVTGPRAEEVVSLWRLRR</sequence>